<evidence type="ECO:0000256" key="1">
    <source>
        <dbReference type="SAM" id="MobiDB-lite"/>
    </source>
</evidence>
<evidence type="ECO:0000313" key="3">
    <source>
        <dbReference type="EMBL" id="JAI56632.1"/>
    </source>
</evidence>
<name>A0A0N7Z9P6_SCYOL</name>
<dbReference type="EMBL" id="GDRN01148465">
    <property type="protein sequence ID" value="JAI56632.1"/>
    <property type="molecule type" value="Transcribed_RNA"/>
</dbReference>
<dbReference type="Pfam" id="PF00089">
    <property type="entry name" value="Trypsin"/>
    <property type="match status" value="1"/>
</dbReference>
<organism evidence="3">
    <name type="scientific">Scylla olivacea</name>
    <name type="common">Orange mud crab</name>
    <name type="synonym">Cancer olivacea</name>
    <dbReference type="NCBI Taxonomy" id="85551"/>
    <lineage>
        <taxon>Eukaryota</taxon>
        <taxon>Metazoa</taxon>
        <taxon>Ecdysozoa</taxon>
        <taxon>Arthropoda</taxon>
        <taxon>Crustacea</taxon>
        <taxon>Multicrustacea</taxon>
        <taxon>Malacostraca</taxon>
        <taxon>Eumalacostraca</taxon>
        <taxon>Eucarida</taxon>
        <taxon>Decapoda</taxon>
        <taxon>Pleocyemata</taxon>
        <taxon>Brachyura</taxon>
        <taxon>Eubrachyura</taxon>
        <taxon>Portunoidea</taxon>
        <taxon>Portunidae</taxon>
        <taxon>Portuninae</taxon>
        <taxon>Scylla</taxon>
    </lineage>
</organism>
<proteinExistence type="predicted"/>
<feature type="region of interest" description="Disordered" evidence="1">
    <location>
        <begin position="54"/>
        <end position="122"/>
    </location>
</feature>
<reference evidence="3" key="1">
    <citation type="submission" date="2015-09" db="EMBL/GenBank/DDBJ databases">
        <title>Scylla olivacea transcriptome.</title>
        <authorList>
            <person name="Ikhwanuddin M."/>
        </authorList>
    </citation>
    <scope>NUCLEOTIDE SEQUENCE</scope>
</reference>
<feature type="compositionally biased region" description="Low complexity" evidence="1">
    <location>
        <begin position="87"/>
        <end position="106"/>
    </location>
</feature>
<dbReference type="InterPro" id="IPR009003">
    <property type="entry name" value="Peptidase_S1_PA"/>
</dbReference>
<sequence length="180" mass="18769">MNITYEEEVRSLSNLYYPPSRMLLIIPRLQSHPALFVHSNNTEDIMKGLLETATAAPPVTPPDPDVPTTPLETLPDGDVPTTPPETFPDTDASVAPTEAAPGDDAPAAPPEAAPDDSDVPDQTLVRDSAVNVAAIGAGVGAGDGPVPVVDGDDRDKFFCGGSIITPRHILTAAHCVVTKT</sequence>
<dbReference type="GO" id="GO:0006508">
    <property type="term" value="P:proteolysis"/>
    <property type="evidence" value="ECO:0007669"/>
    <property type="project" value="InterPro"/>
</dbReference>
<protein>
    <recommendedName>
        <fullName evidence="2">Peptidase S1 domain-containing protein</fullName>
    </recommendedName>
</protein>
<feature type="compositionally biased region" description="Low complexity" evidence="1">
    <location>
        <begin position="68"/>
        <end position="80"/>
    </location>
</feature>
<feature type="compositionally biased region" description="Pro residues" evidence="1">
    <location>
        <begin position="58"/>
        <end position="67"/>
    </location>
</feature>
<dbReference type="Gene3D" id="2.40.10.10">
    <property type="entry name" value="Trypsin-like serine proteases"/>
    <property type="match status" value="1"/>
</dbReference>
<feature type="domain" description="Peptidase S1" evidence="2">
    <location>
        <begin position="155"/>
        <end position="177"/>
    </location>
</feature>
<accession>A0A0N7Z9P6</accession>
<dbReference type="InterPro" id="IPR043504">
    <property type="entry name" value="Peptidase_S1_PA_chymotrypsin"/>
</dbReference>
<dbReference type="InterPro" id="IPR001254">
    <property type="entry name" value="Trypsin_dom"/>
</dbReference>
<dbReference type="SUPFAM" id="SSF50494">
    <property type="entry name" value="Trypsin-like serine proteases"/>
    <property type="match status" value="1"/>
</dbReference>
<dbReference type="GO" id="GO:0004252">
    <property type="term" value="F:serine-type endopeptidase activity"/>
    <property type="evidence" value="ECO:0007669"/>
    <property type="project" value="InterPro"/>
</dbReference>
<evidence type="ECO:0000259" key="2">
    <source>
        <dbReference type="Pfam" id="PF00089"/>
    </source>
</evidence>
<dbReference type="AlphaFoldDB" id="A0A0N7Z9P6"/>